<accession>B3PBM3</accession>
<feature type="domain" description="Serine aminopeptidase S33" evidence="1">
    <location>
        <begin position="62"/>
        <end position="148"/>
    </location>
</feature>
<dbReference type="OrthoDB" id="9800435at2"/>
<dbReference type="PANTHER" id="PTHR42103:SF2">
    <property type="entry name" value="AB HYDROLASE-1 DOMAIN-CONTAINING PROTEIN"/>
    <property type="match status" value="1"/>
</dbReference>
<organism evidence="2 3">
    <name type="scientific">Cellvibrio japonicus (strain Ueda107)</name>
    <name type="common">Pseudomonas fluorescens subsp. cellulosa</name>
    <dbReference type="NCBI Taxonomy" id="498211"/>
    <lineage>
        <taxon>Bacteria</taxon>
        <taxon>Pseudomonadati</taxon>
        <taxon>Pseudomonadota</taxon>
        <taxon>Gammaproteobacteria</taxon>
        <taxon>Cellvibrionales</taxon>
        <taxon>Cellvibrionaceae</taxon>
        <taxon>Cellvibrio</taxon>
    </lineage>
</organism>
<dbReference type="eggNOG" id="COG2945">
    <property type="taxonomic scope" value="Bacteria"/>
</dbReference>
<dbReference type="SUPFAM" id="SSF53474">
    <property type="entry name" value="alpha/beta-Hydrolases"/>
    <property type="match status" value="1"/>
</dbReference>
<dbReference type="Gene3D" id="3.40.50.1820">
    <property type="entry name" value="alpha/beta hydrolase"/>
    <property type="match status" value="1"/>
</dbReference>
<dbReference type="InterPro" id="IPR029058">
    <property type="entry name" value="AB_hydrolase_fold"/>
</dbReference>
<evidence type="ECO:0000259" key="1">
    <source>
        <dbReference type="Pfam" id="PF12146"/>
    </source>
</evidence>
<dbReference type="Pfam" id="PF12146">
    <property type="entry name" value="Hydrolase_4"/>
    <property type="match status" value="1"/>
</dbReference>
<reference evidence="2 3" key="1">
    <citation type="journal article" date="2008" name="J. Bacteriol.">
        <title>Insights into plant cell wall degradation from the genome sequence of the soil bacterium Cellvibrio japonicus.</title>
        <authorList>
            <person name="Deboy R.T."/>
            <person name="Mongodin E.F."/>
            <person name="Fouts D.E."/>
            <person name="Tailford L.E."/>
            <person name="Khouri H."/>
            <person name="Emerson J.B."/>
            <person name="Mohamoud Y."/>
            <person name="Watkins K."/>
            <person name="Henrissat B."/>
            <person name="Gilbert H.J."/>
            <person name="Nelson K.E."/>
        </authorList>
    </citation>
    <scope>NUCLEOTIDE SEQUENCE [LARGE SCALE GENOMIC DNA]</scope>
    <source>
        <strain evidence="2 3">Ueda107</strain>
    </source>
</reference>
<sequence>MTQWGLSEKERAFFIGGTVGPIEAILHRGAEAGCAAGKGWVAVICHPNPSQGGTMDNKVVTTLMRTYRDLGIDTLRFNFRGVGKSQGSFDKGRGELADLQAVLAWIGTGYPQSRLLLAGFSFGSAMAAQASHEARGLAHLLLVAPPVERYAYDRGGRFPCPVSVVIGGRDELVDAKGVHTWAAQLSPPAQLLAYPEAGHFFHGLLTTLKADLNEHLIHVLEREKA</sequence>
<evidence type="ECO:0000313" key="3">
    <source>
        <dbReference type="Proteomes" id="UP000001036"/>
    </source>
</evidence>
<dbReference type="HOGENOM" id="CLU_086287_1_0_6"/>
<keyword evidence="3" id="KW-1185">Reference proteome</keyword>
<name>B3PBM3_CELJU</name>
<proteinExistence type="predicted"/>
<protein>
    <recommendedName>
        <fullName evidence="1">Serine aminopeptidase S33 domain-containing protein</fullName>
    </recommendedName>
</protein>
<dbReference type="RefSeq" id="WP_012488384.1">
    <property type="nucleotide sequence ID" value="NC_010995.1"/>
</dbReference>
<dbReference type="Proteomes" id="UP000001036">
    <property type="component" value="Chromosome"/>
</dbReference>
<dbReference type="STRING" id="498211.CJA_2789"/>
<dbReference type="AlphaFoldDB" id="B3PBM3"/>
<dbReference type="InterPro" id="IPR022742">
    <property type="entry name" value="Hydrolase_4"/>
</dbReference>
<dbReference type="EMBL" id="CP000934">
    <property type="protein sequence ID" value="ACE82686.1"/>
    <property type="molecule type" value="Genomic_DNA"/>
</dbReference>
<dbReference type="KEGG" id="cja:CJA_2789"/>
<gene>
    <name evidence="2" type="ordered locus">CJA_2789</name>
</gene>
<dbReference type="PANTHER" id="PTHR42103">
    <property type="entry name" value="ALPHA/BETA-HYDROLASES SUPERFAMILY PROTEIN"/>
    <property type="match status" value="1"/>
</dbReference>
<evidence type="ECO:0000313" key="2">
    <source>
        <dbReference type="EMBL" id="ACE82686.1"/>
    </source>
</evidence>